<name>A0A251URA7_HELAN</name>
<accession>A0A251URA7</accession>
<dbReference type="Pfam" id="PF02458">
    <property type="entry name" value="Transferase"/>
    <property type="match status" value="1"/>
</dbReference>
<proteinExistence type="inferred from homology"/>
<keyword evidence="3 4" id="KW-0012">Acyltransferase</keyword>
<dbReference type="AlphaFoldDB" id="A0A251URA7"/>
<evidence type="ECO:0000256" key="1">
    <source>
        <dbReference type="ARBA" id="ARBA00009861"/>
    </source>
</evidence>
<dbReference type="FunFam" id="3.30.559.10:FF:000015">
    <property type="entry name" value="Spermidine hydroxycinnamoyl transferase"/>
    <property type="match status" value="1"/>
</dbReference>
<dbReference type="PANTHER" id="PTHR31642:SF11">
    <property type="entry name" value="SHIKIMATE O-HYDROXYCINNAMOYLTRANSFERASE"/>
    <property type="match status" value="1"/>
</dbReference>
<dbReference type="InParanoid" id="A0A251URA7"/>
<evidence type="ECO:0000256" key="2">
    <source>
        <dbReference type="ARBA" id="ARBA00022679"/>
    </source>
</evidence>
<reference evidence="4" key="3">
    <citation type="submission" date="2020-06" db="EMBL/GenBank/DDBJ databases">
        <title>Helianthus annuus Genome sequencing and assembly Release 2.</title>
        <authorList>
            <person name="Gouzy J."/>
            <person name="Langlade N."/>
            <person name="Munos S."/>
        </authorList>
    </citation>
    <scope>NUCLEOTIDE SEQUENCE</scope>
    <source>
        <tissue evidence="4">Leaves</tissue>
    </source>
</reference>
<dbReference type="Gene3D" id="3.30.559.10">
    <property type="entry name" value="Chloramphenicol acetyltransferase-like domain"/>
    <property type="match status" value="2"/>
</dbReference>
<reference evidence="5" key="2">
    <citation type="submission" date="2017-02" db="EMBL/GenBank/DDBJ databases">
        <title>Sunflower complete genome.</title>
        <authorList>
            <person name="Langlade N."/>
            <person name="Munos S."/>
        </authorList>
    </citation>
    <scope>NUCLEOTIDE SEQUENCE [LARGE SCALE GENOMIC DNA]</scope>
    <source>
        <tissue evidence="5">Leaves</tissue>
    </source>
</reference>
<keyword evidence="2 5" id="KW-0808">Transferase</keyword>
<dbReference type="GO" id="GO:0047205">
    <property type="term" value="F:quinate O-hydroxycinnamoyltransferase activity"/>
    <property type="evidence" value="ECO:0007669"/>
    <property type="project" value="UniProtKB-EC"/>
</dbReference>
<dbReference type="PANTHER" id="PTHR31642">
    <property type="entry name" value="TRICHOTHECENE 3-O-ACETYLTRANSFERASE"/>
    <property type="match status" value="1"/>
</dbReference>
<keyword evidence="6" id="KW-1185">Reference proteome</keyword>
<dbReference type="InterPro" id="IPR023213">
    <property type="entry name" value="CAT-like_dom_sf"/>
</dbReference>
<dbReference type="FunFam" id="3.30.559.10:FF:000008">
    <property type="entry name" value="Tryptamine hydroxycinnamoyl transferase"/>
    <property type="match status" value="1"/>
</dbReference>
<protein>
    <submittedName>
        <fullName evidence="5">Putative transferase, Chloramphenicol acetyltransferase-like domain protein</fullName>
    </submittedName>
    <submittedName>
        <fullName evidence="4">Quinate O-hydroxycinnamoyltransferase</fullName>
        <ecNumber evidence="4">2.3.1.99</ecNumber>
    </submittedName>
</protein>
<dbReference type="Proteomes" id="UP000215914">
    <property type="component" value="Chromosome 5"/>
</dbReference>
<dbReference type="GO" id="GO:0050266">
    <property type="term" value="F:rosmarinate synthase activity"/>
    <property type="evidence" value="ECO:0007669"/>
    <property type="project" value="UniProtKB-ARBA"/>
</dbReference>
<dbReference type="EMBL" id="CM007894">
    <property type="protein sequence ID" value="OTG25917.1"/>
    <property type="molecule type" value="Genomic_DNA"/>
</dbReference>
<evidence type="ECO:0000313" key="6">
    <source>
        <dbReference type="Proteomes" id="UP000215914"/>
    </source>
</evidence>
<sequence length="432" mass="48369">MKIMVRESTMVIPAEESPNINLWNSNLDLTVPNVHTPTVYFYRRPNGVANFFDTKLMKDTLSRALVPFYPMGGRFKVDENGRIEIDCRGQGVLFVEADSDGVIDDLGDFAPTPKGEKLIPAVDYSRGIESYPLLVLQVTFFKCGGVSLGVGMHHFLCDGISASHFMNTWADMARGLDLIMPPFIDRTLLRARDPPQPIYDHIEYHLGRSMKLSLEAQPHETVVSIFKLTQDQLIVLKAKSMEDGNPINYSTFEIVSSHVWKCVCRARCLPDDQETKLYFVIDGRARLEPALPPGYFGNVIFSINATSVAGEIVSNPSWYAASLIHEAVVKRTNDYLKSIIDYLEFQPDLLSLVGDTVETYKSSNLAITTWARLPFHDVDFGWGRPIFMGPGGVNVEGIATMLPSPINDGSLSIVITLQVDQMKLFKKFLYDI</sequence>
<dbReference type="EC" id="2.3.1.99" evidence="4"/>
<evidence type="ECO:0000256" key="3">
    <source>
        <dbReference type="ARBA" id="ARBA00023315"/>
    </source>
</evidence>
<dbReference type="GO" id="GO:0016747">
    <property type="term" value="F:acyltransferase activity, transferring groups other than amino-acyl groups"/>
    <property type="evidence" value="ECO:0000318"/>
    <property type="project" value="GO_Central"/>
</dbReference>
<gene>
    <name evidence="5" type="ORF">HannXRQ_Chr05g0152911</name>
    <name evidence="4" type="ORF">HanXRQr2_Chr05g0227471</name>
</gene>
<dbReference type="InterPro" id="IPR050317">
    <property type="entry name" value="Plant_Fungal_Acyltransferase"/>
</dbReference>
<comment type="similarity">
    <text evidence="1">Belongs to the plant acyltransferase family.</text>
</comment>
<reference evidence="4 6" key="1">
    <citation type="journal article" date="2017" name="Nature">
        <title>The sunflower genome provides insights into oil metabolism, flowering and Asterid evolution.</title>
        <authorList>
            <person name="Badouin H."/>
            <person name="Gouzy J."/>
            <person name="Grassa C.J."/>
            <person name="Murat F."/>
            <person name="Staton S.E."/>
            <person name="Cottret L."/>
            <person name="Lelandais-Briere C."/>
            <person name="Owens G.L."/>
            <person name="Carrere S."/>
            <person name="Mayjonade B."/>
            <person name="Legrand L."/>
            <person name="Gill N."/>
            <person name="Kane N.C."/>
            <person name="Bowers J.E."/>
            <person name="Hubner S."/>
            <person name="Bellec A."/>
            <person name="Berard A."/>
            <person name="Berges H."/>
            <person name="Blanchet N."/>
            <person name="Boniface M.C."/>
            <person name="Brunel D."/>
            <person name="Catrice O."/>
            <person name="Chaidir N."/>
            <person name="Claudel C."/>
            <person name="Donnadieu C."/>
            <person name="Faraut T."/>
            <person name="Fievet G."/>
            <person name="Helmstetter N."/>
            <person name="King M."/>
            <person name="Knapp S.J."/>
            <person name="Lai Z."/>
            <person name="Le Paslier M.C."/>
            <person name="Lippi Y."/>
            <person name="Lorenzon L."/>
            <person name="Mandel J.R."/>
            <person name="Marage G."/>
            <person name="Marchand G."/>
            <person name="Marquand E."/>
            <person name="Bret-Mestries E."/>
            <person name="Morien E."/>
            <person name="Nambeesan S."/>
            <person name="Nguyen T."/>
            <person name="Pegot-Espagnet P."/>
            <person name="Pouilly N."/>
            <person name="Raftis F."/>
            <person name="Sallet E."/>
            <person name="Schiex T."/>
            <person name="Thomas J."/>
            <person name="Vandecasteele C."/>
            <person name="Vares D."/>
            <person name="Vear F."/>
            <person name="Vautrin S."/>
            <person name="Crespi M."/>
            <person name="Mangin B."/>
            <person name="Burke J.M."/>
            <person name="Salse J."/>
            <person name="Munos S."/>
            <person name="Vincourt P."/>
            <person name="Rieseberg L.H."/>
            <person name="Langlade N.B."/>
        </authorList>
    </citation>
    <scope>NUCLEOTIDE SEQUENCE [LARGE SCALE GENOMIC DNA]</scope>
    <source>
        <strain evidence="6">cv. SF193</strain>
        <tissue evidence="4">Leaves</tissue>
    </source>
</reference>
<dbReference type="STRING" id="4232.A0A251URA7"/>
<evidence type="ECO:0000313" key="4">
    <source>
        <dbReference type="EMBL" id="KAF5806945.1"/>
    </source>
</evidence>
<dbReference type="EMBL" id="MNCJ02000320">
    <property type="protein sequence ID" value="KAF5806945.1"/>
    <property type="molecule type" value="Genomic_DNA"/>
</dbReference>
<dbReference type="OMA" id="SWHHAVG"/>
<evidence type="ECO:0000313" key="5">
    <source>
        <dbReference type="EMBL" id="OTG25917.1"/>
    </source>
</evidence>
<dbReference type="Gramene" id="mRNA:HanXRQr2_Chr05g0227471">
    <property type="protein sequence ID" value="mRNA:HanXRQr2_Chr05g0227471"/>
    <property type="gene ID" value="HanXRQr2_Chr05g0227471"/>
</dbReference>
<organism evidence="5 6">
    <name type="scientific">Helianthus annuus</name>
    <name type="common">Common sunflower</name>
    <dbReference type="NCBI Taxonomy" id="4232"/>
    <lineage>
        <taxon>Eukaryota</taxon>
        <taxon>Viridiplantae</taxon>
        <taxon>Streptophyta</taxon>
        <taxon>Embryophyta</taxon>
        <taxon>Tracheophyta</taxon>
        <taxon>Spermatophyta</taxon>
        <taxon>Magnoliopsida</taxon>
        <taxon>eudicotyledons</taxon>
        <taxon>Gunneridae</taxon>
        <taxon>Pentapetalae</taxon>
        <taxon>asterids</taxon>
        <taxon>campanulids</taxon>
        <taxon>Asterales</taxon>
        <taxon>Asteraceae</taxon>
        <taxon>Asteroideae</taxon>
        <taxon>Heliantheae alliance</taxon>
        <taxon>Heliantheae</taxon>
        <taxon>Helianthus</taxon>
    </lineage>
</organism>
<dbReference type="OrthoDB" id="671439at2759"/>